<sequence length="159" mass="17492">MPTPEYIARLRTKIGNELLLLPGVSGVIIDGEPGAERVLLGRRADTGRWASVGGIVEPEEHPATCILREITEEISIKARIDRVVLITTHPPITYPNGDQCQFVTTVFRCSPVSGEPAVGDEESTDVAWFPITDLPDITDHERRRIQLALPKEAPTAFDL</sequence>
<comment type="caution">
    <text evidence="4">The sequence shown here is derived from an EMBL/GenBank/DDBJ whole genome shotgun (WGS) entry which is preliminary data.</text>
</comment>
<reference evidence="4 5" key="1">
    <citation type="submission" date="2020-07" db="EMBL/GenBank/DDBJ databases">
        <title>Sequencing the genomes of 1000 actinobacteria strains.</title>
        <authorList>
            <person name="Klenk H.-P."/>
        </authorList>
    </citation>
    <scope>NUCLEOTIDE SEQUENCE [LARGE SCALE GENOMIC DNA]</scope>
    <source>
        <strain evidence="4 5">DSM 22083</strain>
    </source>
</reference>
<organism evidence="4 5">
    <name type="scientific">Microlunatus parietis</name>
    <dbReference type="NCBI Taxonomy" id="682979"/>
    <lineage>
        <taxon>Bacteria</taxon>
        <taxon>Bacillati</taxon>
        <taxon>Actinomycetota</taxon>
        <taxon>Actinomycetes</taxon>
        <taxon>Propionibacteriales</taxon>
        <taxon>Propionibacteriaceae</taxon>
        <taxon>Microlunatus</taxon>
    </lineage>
</organism>
<evidence type="ECO:0000256" key="2">
    <source>
        <dbReference type="ARBA" id="ARBA00022801"/>
    </source>
</evidence>
<protein>
    <submittedName>
        <fullName evidence="4">8-oxo-dGTP pyrophosphatase MutT (NUDIX family)</fullName>
    </submittedName>
</protein>
<dbReference type="InterPro" id="IPR000086">
    <property type="entry name" value="NUDIX_hydrolase_dom"/>
</dbReference>
<keyword evidence="2" id="KW-0378">Hydrolase</keyword>
<gene>
    <name evidence="4" type="ORF">BKA15_002210</name>
</gene>
<accession>A0A7Y9I6G8</accession>
<feature type="domain" description="Nudix hydrolase" evidence="3">
    <location>
        <begin position="19"/>
        <end position="151"/>
    </location>
</feature>
<dbReference type="AlphaFoldDB" id="A0A7Y9I6G8"/>
<dbReference type="Pfam" id="PF00293">
    <property type="entry name" value="NUDIX"/>
    <property type="match status" value="1"/>
</dbReference>
<evidence type="ECO:0000313" key="5">
    <source>
        <dbReference type="Proteomes" id="UP000569914"/>
    </source>
</evidence>
<evidence type="ECO:0000259" key="3">
    <source>
        <dbReference type="PROSITE" id="PS51462"/>
    </source>
</evidence>
<dbReference type="GO" id="GO:0016787">
    <property type="term" value="F:hydrolase activity"/>
    <property type="evidence" value="ECO:0007669"/>
    <property type="project" value="UniProtKB-KW"/>
</dbReference>
<dbReference type="SUPFAM" id="SSF55811">
    <property type="entry name" value="Nudix"/>
    <property type="match status" value="1"/>
</dbReference>
<proteinExistence type="predicted"/>
<dbReference type="InterPro" id="IPR015797">
    <property type="entry name" value="NUDIX_hydrolase-like_dom_sf"/>
</dbReference>
<keyword evidence="5" id="KW-1185">Reference proteome</keyword>
<dbReference type="PANTHER" id="PTHR43046">
    <property type="entry name" value="GDP-MANNOSE MANNOSYL HYDROLASE"/>
    <property type="match status" value="1"/>
</dbReference>
<dbReference type="CDD" id="cd18879">
    <property type="entry name" value="NUDIX_Hydrolase"/>
    <property type="match status" value="1"/>
</dbReference>
<dbReference type="Proteomes" id="UP000569914">
    <property type="component" value="Unassembled WGS sequence"/>
</dbReference>
<dbReference type="PROSITE" id="PS51462">
    <property type="entry name" value="NUDIX"/>
    <property type="match status" value="1"/>
</dbReference>
<comment type="cofactor">
    <cofactor evidence="1">
        <name>Mg(2+)</name>
        <dbReference type="ChEBI" id="CHEBI:18420"/>
    </cofactor>
</comment>
<evidence type="ECO:0000256" key="1">
    <source>
        <dbReference type="ARBA" id="ARBA00001946"/>
    </source>
</evidence>
<dbReference type="Gene3D" id="3.90.79.10">
    <property type="entry name" value="Nucleoside Triphosphate Pyrophosphohydrolase"/>
    <property type="match status" value="1"/>
</dbReference>
<dbReference type="PANTHER" id="PTHR43046:SF16">
    <property type="entry name" value="ADP-RIBOSE PYROPHOSPHATASE YJHB-RELATED"/>
    <property type="match status" value="1"/>
</dbReference>
<name>A0A7Y9I6G8_9ACTN</name>
<dbReference type="EMBL" id="JACCBU010000001">
    <property type="protein sequence ID" value="NYE70881.1"/>
    <property type="molecule type" value="Genomic_DNA"/>
</dbReference>
<evidence type="ECO:0000313" key="4">
    <source>
        <dbReference type="EMBL" id="NYE70881.1"/>
    </source>
</evidence>
<dbReference type="RefSeq" id="WP_179750659.1">
    <property type="nucleotide sequence ID" value="NZ_JACCBU010000001.1"/>
</dbReference>